<keyword evidence="6" id="KW-1185">Reference proteome</keyword>
<feature type="region of interest" description="Disordered" evidence="3">
    <location>
        <begin position="308"/>
        <end position="432"/>
    </location>
</feature>
<dbReference type="InterPro" id="IPR001452">
    <property type="entry name" value="SH3_domain"/>
</dbReference>
<comment type="caution">
    <text evidence="5">The sequence shown here is derived from an EMBL/GenBank/DDBJ whole genome shotgun (WGS) entry which is preliminary data.</text>
</comment>
<feature type="compositionally biased region" description="Polar residues" evidence="3">
    <location>
        <begin position="409"/>
        <end position="419"/>
    </location>
</feature>
<evidence type="ECO:0000256" key="1">
    <source>
        <dbReference type="ARBA" id="ARBA00022443"/>
    </source>
</evidence>
<dbReference type="OrthoDB" id="5243589at2759"/>
<sequence length="1067" mass="117094">MLDDFAPPVKGIIKALDAGIKLTKRVSRSASHGPENYLYISELAEELQRNMEKSRQAIADAYRDAVGSCGEDFAKALMEDESIQNRLKEVRIDLRDQIDECQDFDENLGSFQPSAFTTVRHQSKRCRTECTFIFNNLRDRIDQTDRHDFRMEDKSPPLSPVHIPIMEQIPRRKPIPGPSNSTTPPSLGLPFQFNRQIIENKVLASEAPKRSPKKDNPWTLSGPYFDVGPNTPPRGLSPEPSYQESLQPTPPSKYGYESPPTKQILIAKELVYQRLNANEEFLERRRQSRMSFHDELRKSVFSIEENRASESFSDGSMLTSPWSSYSSTSSPIERHSSRGSGYDDLIGRKRSQGQTSQGGSSRNGSLRDRDATPASSSTTKPENEVFSPASLKPPTPISATPMSPGISEYQPSESGTSMWMKSPVSPPMSDIHEQSSWDRLASTTATPIVTTPLAATLQVPIFGTGVEEGLEAVPVIESGLEVASSQDPEPVPIQAPNPIVENRSQSQLAMHRATPSMKSIDCPMRHDSSFYKFDGFCPGAKAMIRGETGFKVVKRPSGHYSATLSARCIKCAYEVGWNDVEKDRLLDRSGIYSNTGIRWRQRFISKCHLKTTSIDDAIYGCIFCIEDHRTVEDHDATIFFSVTSLFRHLARHPRPLPQVTGITTVYGIQPPSVLDFDIQFTIHEPKLSTYCMSEIASKVASRPSAHATITHHPKPTAKTFRDPDGQPTMHFADGAKIVGITFPERFSGNWCIGYHDGERGSFPANTISLLSPPRDEVKMNPQSSLQAVAKWDWKPKDKEEGWLKFSRGERIYNVGYAWQDQWCWSGCTAKGKWGLFPSSFVEDLMSTDSSSGNAKASKILGTDIEKKERGGLGAAFGFSGSKGRMVSFPLSRNRSSRGPQSPVQKEGDRERSGSSLSGFMGYGGHRRTASVRSNGSEASSPSSPLAGVQPGLEVAGGEGSLGLGGNGNGGRDSGMGNASGSGSGNRNRGGSGSGGAAGSSWLRSPSYTYPWISTEIGYWIIGLLVIGYSLLDGTLGMDGCAGERKDWFGMVWSGLVWSGLDLDLDWG</sequence>
<protein>
    <recommendedName>
        <fullName evidence="4">SH3 domain-containing protein</fullName>
    </recommendedName>
</protein>
<organism evidence="5 6">
    <name type="scientific">Sclerotinia borealis (strain F-4128)</name>
    <dbReference type="NCBI Taxonomy" id="1432307"/>
    <lineage>
        <taxon>Eukaryota</taxon>
        <taxon>Fungi</taxon>
        <taxon>Dikarya</taxon>
        <taxon>Ascomycota</taxon>
        <taxon>Pezizomycotina</taxon>
        <taxon>Leotiomycetes</taxon>
        <taxon>Helotiales</taxon>
        <taxon>Sclerotiniaceae</taxon>
        <taxon>Sclerotinia</taxon>
    </lineage>
</organism>
<dbReference type="Gene3D" id="2.30.30.40">
    <property type="entry name" value="SH3 Domains"/>
    <property type="match status" value="1"/>
</dbReference>
<evidence type="ECO:0000313" key="5">
    <source>
        <dbReference type="EMBL" id="ESZ94206.1"/>
    </source>
</evidence>
<feature type="region of interest" description="Disordered" evidence="3">
    <location>
        <begin position="202"/>
        <end position="259"/>
    </location>
</feature>
<dbReference type="HOGENOM" id="CLU_296813_0_0_1"/>
<evidence type="ECO:0000256" key="2">
    <source>
        <dbReference type="PROSITE-ProRule" id="PRU00192"/>
    </source>
</evidence>
<gene>
    <name evidence="5" type="ORF">SBOR_5405</name>
</gene>
<feature type="domain" description="SH3" evidence="4">
    <location>
        <begin position="782"/>
        <end position="846"/>
    </location>
</feature>
<feature type="region of interest" description="Disordered" evidence="3">
    <location>
        <begin position="170"/>
        <end position="190"/>
    </location>
</feature>
<feature type="compositionally biased region" description="Polar residues" evidence="3">
    <location>
        <begin position="890"/>
        <end position="903"/>
    </location>
</feature>
<proteinExistence type="predicted"/>
<evidence type="ECO:0000256" key="3">
    <source>
        <dbReference type="SAM" id="MobiDB-lite"/>
    </source>
</evidence>
<feature type="region of interest" description="Disordered" evidence="3">
    <location>
        <begin position="887"/>
        <end position="997"/>
    </location>
</feature>
<name>W9CEB3_SCLBF</name>
<feature type="compositionally biased region" description="Low complexity" evidence="3">
    <location>
        <begin position="933"/>
        <end position="943"/>
    </location>
</feature>
<keyword evidence="1 2" id="KW-0728">SH3 domain</keyword>
<evidence type="ECO:0000313" key="6">
    <source>
        <dbReference type="Proteomes" id="UP000019487"/>
    </source>
</evidence>
<feature type="compositionally biased region" description="Basic and acidic residues" evidence="3">
    <location>
        <begin position="207"/>
        <end position="216"/>
    </location>
</feature>
<dbReference type="InterPro" id="IPR036028">
    <property type="entry name" value="SH3-like_dom_sf"/>
</dbReference>
<dbReference type="Pfam" id="PF14604">
    <property type="entry name" value="SH3_9"/>
    <property type="match status" value="1"/>
</dbReference>
<dbReference type="Proteomes" id="UP000019487">
    <property type="component" value="Unassembled WGS sequence"/>
</dbReference>
<dbReference type="PROSITE" id="PS50002">
    <property type="entry name" value="SH3"/>
    <property type="match status" value="1"/>
</dbReference>
<dbReference type="SUPFAM" id="SSF50044">
    <property type="entry name" value="SH3-domain"/>
    <property type="match status" value="1"/>
</dbReference>
<evidence type="ECO:0000259" key="4">
    <source>
        <dbReference type="PROSITE" id="PS50002"/>
    </source>
</evidence>
<accession>W9CEB3</accession>
<reference evidence="5 6" key="1">
    <citation type="journal article" date="2014" name="Genome Announc.">
        <title>Draft genome sequence of Sclerotinia borealis, a psychrophilic plant pathogenic fungus.</title>
        <authorList>
            <person name="Mardanov A.V."/>
            <person name="Beletsky A.V."/>
            <person name="Kadnikov V.V."/>
            <person name="Ignatov A.N."/>
            <person name="Ravin N.V."/>
        </authorList>
    </citation>
    <scope>NUCLEOTIDE SEQUENCE [LARGE SCALE GENOMIC DNA]</scope>
    <source>
        <strain evidence="6">F-4157</strain>
    </source>
</reference>
<dbReference type="EMBL" id="AYSA01000262">
    <property type="protein sequence ID" value="ESZ94206.1"/>
    <property type="molecule type" value="Genomic_DNA"/>
</dbReference>
<dbReference type="STRING" id="1432307.W9CEB3"/>
<dbReference type="SMART" id="SM00326">
    <property type="entry name" value="SH3"/>
    <property type="match status" value="1"/>
</dbReference>
<dbReference type="AlphaFoldDB" id="W9CEB3"/>
<feature type="compositionally biased region" description="Low complexity" evidence="3">
    <location>
        <begin position="352"/>
        <end position="364"/>
    </location>
</feature>
<feature type="compositionally biased region" description="Gly residues" evidence="3">
    <location>
        <begin position="954"/>
        <end position="997"/>
    </location>
</feature>
<feature type="compositionally biased region" description="Low complexity" evidence="3">
    <location>
        <begin position="316"/>
        <end position="330"/>
    </location>
</feature>